<comment type="caution">
    <text evidence="4">Lacks conserved residue(s) required for the propagation of feature annotation.</text>
</comment>
<dbReference type="GO" id="GO:0031119">
    <property type="term" value="P:tRNA pseudouridine synthesis"/>
    <property type="evidence" value="ECO:0007669"/>
    <property type="project" value="UniProtKB-UniRule"/>
</dbReference>
<evidence type="ECO:0000256" key="2">
    <source>
        <dbReference type="ARBA" id="ARBA00022694"/>
    </source>
</evidence>
<evidence type="ECO:0000313" key="10">
    <source>
        <dbReference type="Proteomes" id="UP000752814"/>
    </source>
</evidence>
<dbReference type="Pfam" id="PF01416">
    <property type="entry name" value="PseudoU_synth_1"/>
    <property type="match status" value="1"/>
</dbReference>
<sequence>MHWRAAVKIAYDGRKFMGSQRQPDLPTVESEVISALTQIGAISTIDESRFGFASRTDKGVSALGNVVAFDTEFRRECLLQALNAASENIYYYAVAEVPDTFYPRYAKERWYRYVLPERNKDEELLRACASLFEGTHDFTRFCRPDGKDAVKTIKRIDVEHRNGAYIIDIHSREFLRNMIRRMVAAIDDVSLRHTDIEDVKKALEGEDKTFGLAPPEPLILMDVIYDFEFQKENPEPLVKKLNVCRDDVLCRMEFLDSLLNREHITK</sequence>
<accession>A0A8J8PEP5</accession>
<evidence type="ECO:0000256" key="4">
    <source>
        <dbReference type="HAMAP-Rule" id="MF_00171"/>
    </source>
</evidence>
<reference evidence="9" key="1">
    <citation type="submission" date="2016-03" db="EMBL/GenBank/DDBJ databases">
        <authorList>
            <person name="Borrel G."/>
            <person name="Mccann A."/>
            <person name="O'Toole P.W."/>
        </authorList>
    </citation>
    <scope>NUCLEOTIDE SEQUENCE</scope>
    <source>
        <strain evidence="9">183</strain>
    </source>
</reference>
<keyword evidence="2 4" id="KW-0819">tRNA processing</keyword>
<dbReference type="InterPro" id="IPR020095">
    <property type="entry name" value="PsdUridine_synth_TruA_C"/>
</dbReference>
<dbReference type="EC" id="5.4.99.12" evidence="4"/>
<dbReference type="HAMAP" id="MF_00171">
    <property type="entry name" value="TruA"/>
    <property type="match status" value="1"/>
</dbReference>
<dbReference type="Gene3D" id="3.30.70.660">
    <property type="entry name" value="Pseudouridine synthase I, catalytic domain, C-terminal subdomain"/>
    <property type="match status" value="1"/>
</dbReference>
<feature type="active site" description="Nucleophile" evidence="4 5">
    <location>
        <position position="57"/>
    </location>
</feature>
<evidence type="ECO:0000256" key="1">
    <source>
        <dbReference type="ARBA" id="ARBA00009375"/>
    </source>
</evidence>
<dbReference type="EMBL" id="LVVT01000002">
    <property type="protein sequence ID" value="TQS84374.1"/>
    <property type="molecule type" value="Genomic_DNA"/>
</dbReference>
<dbReference type="InterPro" id="IPR020103">
    <property type="entry name" value="PsdUridine_synth_cat_dom_sf"/>
</dbReference>
<protein>
    <recommendedName>
        <fullName evidence="4">tRNA pseudouridine synthase A</fullName>
        <ecNumber evidence="4">5.4.99.12</ecNumber>
    </recommendedName>
    <alternativeName>
        <fullName evidence="4">tRNA pseudouridine(38-40) synthase</fullName>
    </alternativeName>
    <alternativeName>
        <fullName evidence="4">tRNA pseudouridylate synthase I</fullName>
    </alternativeName>
    <alternativeName>
        <fullName evidence="4">tRNA-uridine isomerase I</fullName>
    </alternativeName>
</protein>
<comment type="function">
    <text evidence="4">Formation of pseudouridine at positions 38, 39 and 40 in the anticodon stem and loop of transfer RNAs.</text>
</comment>
<dbReference type="PANTHER" id="PTHR11142">
    <property type="entry name" value="PSEUDOURIDYLATE SYNTHASE"/>
    <property type="match status" value="1"/>
</dbReference>
<evidence type="ECO:0000256" key="5">
    <source>
        <dbReference type="PIRSR" id="PIRSR001430-1"/>
    </source>
</evidence>
<dbReference type="GO" id="GO:0003723">
    <property type="term" value="F:RNA binding"/>
    <property type="evidence" value="ECO:0007669"/>
    <property type="project" value="InterPro"/>
</dbReference>
<dbReference type="Proteomes" id="UP000752814">
    <property type="component" value="Unassembled WGS sequence"/>
</dbReference>
<dbReference type="InterPro" id="IPR001406">
    <property type="entry name" value="PsdUridine_synth_TruA"/>
</dbReference>
<dbReference type="InterPro" id="IPR020094">
    <property type="entry name" value="TruA/RsuA/RluB/E/F_N"/>
</dbReference>
<proteinExistence type="inferred from homology"/>
<organism evidence="9 10">
    <name type="scientific">Candidatus Methanomassiliicoccus intestinalis</name>
    <dbReference type="NCBI Taxonomy" id="1406512"/>
    <lineage>
        <taxon>Archaea</taxon>
        <taxon>Methanobacteriati</taxon>
        <taxon>Thermoplasmatota</taxon>
        <taxon>Thermoplasmata</taxon>
        <taxon>Methanomassiliicoccales</taxon>
        <taxon>Methanomassiliicoccaceae</taxon>
        <taxon>Methanomassiliicoccus</taxon>
    </lineage>
</organism>
<dbReference type="PANTHER" id="PTHR11142:SF0">
    <property type="entry name" value="TRNA PSEUDOURIDINE SYNTHASE-LIKE 1"/>
    <property type="match status" value="1"/>
</dbReference>
<dbReference type="RefSeq" id="WP_400195328.1">
    <property type="nucleotide sequence ID" value="NZ_CAYAYE010000032.1"/>
</dbReference>
<evidence type="ECO:0000313" key="9">
    <source>
        <dbReference type="EMBL" id="TQS84374.1"/>
    </source>
</evidence>
<dbReference type="GO" id="GO:0160147">
    <property type="term" value="F:tRNA pseudouridine(38-40) synthase activity"/>
    <property type="evidence" value="ECO:0007669"/>
    <property type="project" value="UniProtKB-EC"/>
</dbReference>
<evidence type="ECO:0000259" key="8">
    <source>
        <dbReference type="Pfam" id="PF01416"/>
    </source>
</evidence>
<comment type="catalytic activity">
    <reaction evidence="4 7">
        <text>uridine(38/39/40) in tRNA = pseudouridine(38/39/40) in tRNA</text>
        <dbReference type="Rhea" id="RHEA:22376"/>
        <dbReference type="Rhea" id="RHEA-COMP:10085"/>
        <dbReference type="Rhea" id="RHEA-COMP:10087"/>
        <dbReference type="ChEBI" id="CHEBI:65314"/>
        <dbReference type="ChEBI" id="CHEBI:65315"/>
        <dbReference type="EC" id="5.4.99.12"/>
    </reaction>
</comment>
<keyword evidence="3 4" id="KW-0413">Isomerase</keyword>
<evidence type="ECO:0000256" key="6">
    <source>
        <dbReference type="PIRSR" id="PIRSR001430-2"/>
    </source>
</evidence>
<comment type="caution">
    <text evidence="9">The sequence shown here is derived from an EMBL/GenBank/DDBJ whole genome shotgun (WGS) entry which is preliminary data.</text>
</comment>
<gene>
    <name evidence="4" type="primary">truA</name>
    <name evidence="9" type="ORF">A3207_05940</name>
</gene>
<dbReference type="AlphaFoldDB" id="A0A8J8PEP5"/>
<feature type="domain" description="Pseudouridine synthase I TruA alpha/beta" evidence="8">
    <location>
        <begin position="129"/>
        <end position="226"/>
    </location>
</feature>
<evidence type="ECO:0000256" key="3">
    <source>
        <dbReference type="ARBA" id="ARBA00023235"/>
    </source>
</evidence>
<name>A0A8J8PEP5_9ARCH</name>
<feature type="binding site" evidence="4 6">
    <location>
        <position position="111"/>
    </location>
    <ligand>
        <name>substrate</name>
    </ligand>
</feature>
<evidence type="ECO:0000256" key="7">
    <source>
        <dbReference type="RuleBase" id="RU003792"/>
    </source>
</evidence>
<dbReference type="SUPFAM" id="SSF55120">
    <property type="entry name" value="Pseudouridine synthase"/>
    <property type="match status" value="1"/>
</dbReference>
<dbReference type="Gene3D" id="3.30.70.580">
    <property type="entry name" value="Pseudouridine synthase I, catalytic domain, N-terminal subdomain"/>
    <property type="match status" value="1"/>
</dbReference>
<dbReference type="NCBIfam" id="TIGR00071">
    <property type="entry name" value="hisT_truA"/>
    <property type="match status" value="1"/>
</dbReference>
<dbReference type="PIRSF" id="PIRSF001430">
    <property type="entry name" value="tRNA_psdUrid_synth"/>
    <property type="match status" value="1"/>
</dbReference>
<dbReference type="InterPro" id="IPR020097">
    <property type="entry name" value="PsdUridine_synth_TruA_a/b_dom"/>
</dbReference>
<comment type="similarity">
    <text evidence="1 4 7">Belongs to the tRNA pseudouridine synthase TruA family.</text>
</comment>